<dbReference type="CDD" id="cd00146">
    <property type="entry name" value="PKD"/>
    <property type="match status" value="1"/>
</dbReference>
<dbReference type="Gene3D" id="2.60.40.10">
    <property type="entry name" value="Immunoglobulins"/>
    <property type="match status" value="1"/>
</dbReference>
<dbReference type="InterPro" id="IPR000601">
    <property type="entry name" value="PKD_dom"/>
</dbReference>
<dbReference type="GO" id="GO:0005975">
    <property type="term" value="P:carbohydrate metabolic process"/>
    <property type="evidence" value="ECO:0007669"/>
    <property type="project" value="UniProtKB-ARBA"/>
</dbReference>
<dbReference type="Proteomes" id="UP000580910">
    <property type="component" value="Unassembled WGS sequence"/>
</dbReference>
<dbReference type="InterPro" id="IPR013783">
    <property type="entry name" value="Ig-like_fold"/>
</dbReference>
<evidence type="ECO:0000259" key="1">
    <source>
        <dbReference type="PROSITE" id="PS50093"/>
    </source>
</evidence>
<protein>
    <recommendedName>
        <fullName evidence="1">PKD domain-containing protein</fullName>
    </recommendedName>
</protein>
<feature type="domain" description="PKD" evidence="1">
    <location>
        <begin position="232"/>
        <end position="320"/>
    </location>
</feature>
<name>A0A7W3PAF5_9ACTN</name>
<sequence>MSDSRMRAWTRPVAVLAAAVLLVVGSGLLDQPVAAKPPSRPGKVSGLTMSVTKPTSAYRLTTAWNAAKNATSYRVSVTNTSGVVLDRDTVSSPAWVATVTAPSNATVRLTVTAYNLKRKGSSASMTKVLPDLTAPTGAFDVSRSGAVATVTQTALADDVSPAAKISRVVNWADGSGPQAWASGLTTNHTYSGTGLWRPTVTLTDEHGNVAVVHLAAVVVGDTTAPTGAFAAGPSAAWASWSKVSLTQTALHDDFSDAANVARTVSWGDGTTDTVWTGSSALQHVYAAAGTYTPSVTLVDEAGNSAVVAAASAVTVTRDTTAPKVTLGLPKYSRSSVTSWRTLRGRATDAGTGVKWVRVRAVEKRGLRWYAYRPVTGTWTRCATRAAAWRTAGGMRTTTTAGAWHVTLKHLTRGVLLHRVTGRDNVDNVSRPLTHRARLTRR</sequence>
<dbReference type="SUPFAM" id="SSF49299">
    <property type="entry name" value="PKD domain"/>
    <property type="match status" value="2"/>
</dbReference>
<gene>
    <name evidence="2" type="ORF">FB382_002844</name>
</gene>
<evidence type="ECO:0000313" key="2">
    <source>
        <dbReference type="EMBL" id="MBA8804553.1"/>
    </source>
</evidence>
<dbReference type="InterPro" id="IPR035986">
    <property type="entry name" value="PKD_dom_sf"/>
</dbReference>
<reference evidence="2 3" key="1">
    <citation type="submission" date="2020-07" db="EMBL/GenBank/DDBJ databases">
        <title>Sequencing the genomes of 1000 actinobacteria strains.</title>
        <authorList>
            <person name="Klenk H.-P."/>
        </authorList>
    </citation>
    <scope>NUCLEOTIDE SEQUENCE [LARGE SCALE GENOMIC DNA]</scope>
    <source>
        <strain evidence="2 3">DSM 21349</strain>
    </source>
</reference>
<evidence type="ECO:0000313" key="3">
    <source>
        <dbReference type="Proteomes" id="UP000580910"/>
    </source>
</evidence>
<proteinExistence type="predicted"/>
<dbReference type="PROSITE" id="PS50093">
    <property type="entry name" value="PKD"/>
    <property type="match status" value="1"/>
</dbReference>
<comment type="caution">
    <text evidence="2">The sequence shown here is derived from an EMBL/GenBank/DDBJ whole genome shotgun (WGS) entry which is preliminary data.</text>
</comment>
<dbReference type="RefSeq" id="WP_182540157.1">
    <property type="nucleotide sequence ID" value="NZ_JACGXA010000001.1"/>
</dbReference>
<accession>A0A7W3PAF5</accession>
<keyword evidence="3" id="KW-1185">Reference proteome</keyword>
<dbReference type="AlphaFoldDB" id="A0A7W3PAF5"/>
<dbReference type="EMBL" id="JACGXA010000001">
    <property type="protein sequence ID" value="MBA8804553.1"/>
    <property type="molecule type" value="Genomic_DNA"/>
</dbReference>
<organism evidence="2 3">
    <name type="scientific">Nocardioides ginsengisegetis</name>
    <dbReference type="NCBI Taxonomy" id="661491"/>
    <lineage>
        <taxon>Bacteria</taxon>
        <taxon>Bacillati</taxon>
        <taxon>Actinomycetota</taxon>
        <taxon>Actinomycetes</taxon>
        <taxon>Propionibacteriales</taxon>
        <taxon>Nocardioidaceae</taxon>
        <taxon>Nocardioides</taxon>
    </lineage>
</organism>